<dbReference type="Proteomes" id="UP000000753">
    <property type="component" value="Chromosome"/>
</dbReference>
<dbReference type="EMBL" id="CP000472">
    <property type="protein sequence ID" value="ACJ27898.1"/>
    <property type="molecule type" value="Genomic_DNA"/>
</dbReference>
<accession>B8CJD6</accession>
<proteinExistence type="predicted"/>
<dbReference type="HOGENOM" id="CLU_2540720_0_0_6"/>
<name>B8CJD6_SHEPW</name>
<sequence length="83" mass="9651">MTHPEIVDPKSGKGFTTSSWTDTMLKHDRNLAMWYFGDKHELVSGRWTLDILYRNSVIATNTNCIKYLTSSEPPQPFQFKALW</sequence>
<evidence type="ECO:0000313" key="2">
    <source>
        <dbReference type="Proteomes" id="UP000000753"/>
    </source>
</evidence>
<gene>
    <name evidence="1" type="ordered locus">swp_1098</name>
</gene>
<organism evidence="1 2">
    <name type="scientific">Shewanella piezotolerans (strain WP3 / JCM 13877)</name>
    <dbReference type="NCBI Taxonomy" id="225849"/>
    <lineage>
        <taxon>Bacteria</taxon>
        <taxon>Pseudomonadati</taxon>
        <taxon>Pseudomonadota</taxon>
        <taxon>Gammaproteobacteria</taxon>
        <taxon>Alteromonadales</taxon>
        <taxon>Shewanellaceae</taxon>
        <taxon>Shewanella</taxon>
    </lineage>
</organism>
<keyword evidence="2" id="KW-1185">Reference proteome</keyword>
<dbReference type="Gene3D" id="2.60.40.2390">
    <property type="match status" value="1"/>
</dbReference>
<dbReference type="eggNOG" id="COG4886">
    <property type="taxonomic scope" value="Bacteria"/>
</dbReference>
<reference evidence="1 2" key="1">
    <citation type="journal article" date="2008" name="PLoS ONE">
        <title>Environmental adaptation: genomic analysis of the piezotolerant and psychrotolerant deep-sea iron reducing bacterium Shewanella piezotolerans WP3.</title>
        <authorList>
            <person name="Wang F."/>
            <person name="Wang J."/>
            <person name="Jian H."/>
            <person name="Zhang B."/>
            <person name="Li S."/>
            <person name="Wang F."/>
            <person name="Zeng X."/>
            <person name="Gao L."/>
            <person name="Bartlett D.H."/>
            <person name="Yu J."/>
            <person name="Hu S."/>
            <person name="Xiao X."/>
        </authorList>
    </citation>
    <scope>NUCLEOTIDE SEQUENCE [LARGE SCALE GENOMIC DNA]</scope>
    <source>
        <strain evidence="2">WP3 / JCM 13877</strain>
    </source>
</reference>
<dbReference type="RefSeq" id="WP_020911276.1">
    <property type="nucleotide sequence ID" value="NC_011566.1"/>
</dbReference>
<evidence type="ECO:0008006" key="3">
    <source>
        <dbReference type="Google" id="ProtNLM"/>
    </source>
</evidence>
<evidence type="ECO:0000313" key="1">
    <source>
        <dbReference type="EMBL" id="ACJ27898.1"/>
    </source>
</evidence>
<dbReference type="AlphaFoldDB" id="B8CJD6"/>
<dbReference type="KEGG" id="swp:swp_1098"/>
<protein>
    <recommendedName>
        <fullName evidence="3">DUF3859 domain-containing protein</fullName>
    </recommendedName>
</protein>